<dbReference type="PANTHER" id="PTHR32071">
    <property type="entry name" value="TRANSCRIPTIONAL REGULATORY PROTEIN"/>
    <property type="match status" value="1"/>
</dbReference>
<dbReference type="PROSITE" id="PS00676">
    <property type="entry name" value="SIGMA54_INTERACT_2"/>
    <property type="match status" value="1"/>
</dbReference>
<dbReference type="Pfam" id="PF00072">
    <property type="entry name" value="Response_reg"/>
    <property type="match status" value="1"/>
</dbReference>
<dbReference type="SMART" id="SM00448">
    <property type="entry name" value="REC"/>
    <property type="match status" value="1"/>
</dbReference>
<dbReference type="Pfam" id="PF00158">
    <property type="entry name" value="Sigma54_activat"/>
    <property type="match status" value="1"/>
</dbReference>
<dbReference type="Pfam" id="PF25601">
    <property type="entry name" value="AAA_lid_14"/>
    <property type="match status" value="1"/>
</dbReference>
<dbReference type="Gene3D" id="3.40.50.300">
    <property type="entry name" value="P-loop containing nucleotide triphosphate hydrolases"/>
    <property type="match status" value="1"/>
</dbReference>
<dbReference type="CDD" id="cd00009">
    <property type="entry name" value="AAA"/>
    <property type="match status" value="1"/>
</dbReference>
<feature type="domain" description="Sigma-54 factor interaction" evidence="8">
    <location>
        <begin position="148"/>
        <end position="377"/>
    </location>
</feature>
<organism evidence="10 11">
    <name type="scientific">Desulfocurvibacter africanus subsp. africanus str. Walvis Bay</name>
    <dbReference type="NCBI Taxonomy" id="690850"/>
    <lineage>
        <taxon>Bacteria</taxon>
        <taxon>Pseudomonadati</taxon>
        <taxon>Thermodesulfobacteriota</taxon>
        <taxon>Desulfovibrionia</taxon>
        <taxon>Desulfovibrionales</taxon>
        <taxon>Desulfovibrionaceae</taxon>
        <taxon>Desulfocurvibacter</taxon>
    </lineage>
</organism>
<dbReference type="InterPro" id="IPR058031">
    <property type="entry name" value="AAA_lid_NorR"/>
</dbReference>
<evidence type="ECO:0000259" key="8">
    <source>
        <dbReference type="PROSITE" id="PS50045"/>
    </source>
</evidence>
<evidence type="ECO:0000256" key="4">
    <source>
        <dbReference type="ARBA" id="ARBA00023125"/>
    </source>
</evidence>
<dbReference type="InterPro" id="IPR025944">
    <property type="entry name" value="Sigma_54_int_dom_CS"/>
</dbReference>
<keyword evidence="5" id="KW-0804">Transcription</keyword>
<evidence type="ECO:0000313" key="10">
    <source>
        <dbReference type="EMBL" id="EGJ50515.1"/>
    </source>
</evidence>
<feature type="region of interest" description="Disordered" evidence="7">
    <location>
        <begin position="408"/>
        <end position="428"/>
    </location>
</feature>
<keyword evidence="6" id="KW-0597">Phosphoprotein</keyword>
<dbReference type="STRING" id="690850.Desaf_2187"/>
<dbReference type="Gene3D" id="1.10.8.60">
    <property type="match status" value="1"/>
</dbReference>
<dbReference type="eggNOG" id="COG2204">
    <property type="taxonomic scope" value="Bacteria"/>
</dbReference>
<evidence type="ECO:0000256" key="5">
    <source>
        <dbReference type="ARBA" id="ARBA00023163"/>
    </source>
</evidence>
<dbReference type="PANTHER" id="PTHR32071:SF113">
    <property type="entry name" value="ALGINATE BIOSYNTHESIS TRANSCRIPTIONAL REGULATORY PROTEIN ALGB"/>
    <property type="match status" value="1"/>
</dbReference>
<evidence type="ECO:0000256" key="1">
    <source>
        <dbReference type="ARBA" id="ARBA00022741"/>
    </source>
</evidence>
<keyword evidence="3" id="KW-0805">Transcription regulation</keyword>
<feature type="domain" description="Response regulatory" evidence="9">
    <location>
        <begin position="13"/>
        <end position="127"/>
    </location>
</feature>
<dbReference type="EMBL" id="CP003221">
    <property type="protein sequence ID" value="EGJ50515.1"/>
    <property type="molecule type" value="Genomic_DNA"/>
</dbReference>
<dbReference type="FunFam" id="3.40.50.300:FF:000006">
    <property type="entry name" value="DNA-binding transcriptional regulator NtrC"/>
    <property type="match status" value="1"/>
</dbReference>
<sequence>MMVDKAMSAATPTVLVIDDDPQVSQTLQRIVARMGLASLRASSLAEGRKLLSERDVEVVFLDVRLPDGNGLDALPAIIGSPSSPEVIILTGQGDPDGAELAIEGGVWDYLVKPTSIKDTMLSLERALKYHQQKKSCRPAPVALNLNGVVGSGSGMRACFDLVAQAARSDAGALITGETGTGKELLARTIHANSARANRAFVVVDCASLTENLVESALFGHKKGAFTGADRDSIGLIRTADGGTLFLDEVGELPLTIQKAFLRVLQEKRFRPLGDVHETTSDFRLLAATNRNLAAMVEQGSFRSDLLFRLKTIHITVPPLRERSEDIKPLAMYHVNRLCDRYGVPNKGFDPELFDYLRAYSWPGNVRELFNVLEMAFVSSGESKVLYAMHLPNEVRIAVTRASLHKGTRMSQDDLAQKGPAATLTPPTVESGSMTLREYKTSMEKDYLEKLSATCGNDVEAMLSASGLSKSHLYSLLKKHSIALKAE</sequence>
<dbReference type="GO" id="GO:0000160">
    <property type="term" value="P:phosphorelay signal transduction system"/>
    <property type="evidence" value="ECO:0007669"/>
    <property type="project" value="InterPro"/>
</dbReference>
<gene>
    <name evidence="10" type="ORF">Desaf_2187</name>
</gene>
<name>F3YWM2_DESAF</name>
<dbReference type="Proteomes" id="UP000007844">
    <property type="component" value="Chromosome"/>
</dbReference>
<dbReference type="PROSITE" id="PS00688">
    <property type="entry name" value="SIGMA54_INTERACT_3"/>
    <property type="match status" value="1"/>
</dbReference>
<keyword evidence="11" id="KW-1185">Reference proteome</keyword>
<reference evidence="10 11" key="1">
    <citation type="journal article" date="2011" name="J. Bacteriol.">
        <title>Genome sequence of the mercury-methylating and pleomorphic Desulfovibrio africanus Strain Walvis Bay.</title>
        <authorList>
            <person name="Brown S.D."/>
            <person name="Wall J.D."/>
            <person name="Kucken A.M."/>
            <person name="Gilmour C.C."/>
            <person name="Podar M."/>
            <person name="Brandt C.C."/>
            <person name="Teshima H."/>
            <person name="Detter J.C."/>
            <person name="Han C.S."/>
            <person name="Land M.L."/>
            <person name="Lucas S."/>
            <person name="Han J."/>
            <person name="Pennacchio L."/>
            <person name="Nolan M."/>
            <person name="Pitluck S."/>
            <person name="Woyke T."/>
            <person name="Goodwin L."/>
            <person name="Palumbo A.V."/>
            <person name="Elias D.A."/>
        </authorList>
    </citation>
    <scope>NUCLEOTIDE SEQUENCE [LARGE SCALE GENOMIC DNA]</scope>
    <source>
        <strain evidence="10 11">Walvis Bay</strain>
    </source>
</reference>
<dbReference type="SUPFAM" id="SSF52172">
    <property type="entry name" value="CheY-like"/>
    <property type="match status" value="1"/>
</dbReference>
<dbReference type="Gene3D" id="3.40.50.2300">
    <property type="match status" value="1"/>
</dbReference>
<dbReference type="SUPFAM" id="SSF52540">
    <property type="entry name" value="P-loop containing nucleoside triphosphate hydrolases"/>
    <property type="match status" value="1"/>
</dbReference>
<dbReference type="RefSeq" id="WP_014260256.1">
    <property type="nucleotide sequence ID" value="NC_016629.1"/>
</dbReference>
<dbReference type="GO" id="GO:0006355">
    <property type="term" value="P:regulation of DNA-templated transcription"/>
    <property type="evidence" value="ECO:0007669"/>
    <property type="project" value="InterPro"/>
</dbReference>
<keyword evidence="4" id="KW-0238">DNA-binding</keyword>
<evidence type="ECO:0000259" key="9">
    <source>
        <dbReference type="PROSITE" id="PS50110"/>
    </source>
</evidence>
<dbReference type="SMART" id="SM00382">
    <property type="entry name" value="AAA"/>
    <property type="match status" value="1"/>
</dbReference>
<proteinExistence type="predicted"/>
<dbReference type="CDD" id="cd00156">
    <property type="entry name" value="REC"/>
    <property type="match status" value="1"/>
</dbReference>
<dbReference type="InterPro" id="IPR002078">
    <property type="entry name" value="Sigma_54_int"/>
</dbReference>
<dbReference type="PROSITE" id="PS50045">
    <property type="entry name" value="SIGMA54_INTERACT_4"/>
    <property type="match status" value="1"/>
</dbReference>
<accession>F3YWM2</accession>
<dbReference type="KEGG" id="daf:Desaf_2187"/>
<protein>
    <submittedName>
        <fullName evidence="10">Putative two component, sigma54 specific, transcriptional regulator</fullName>
    </submittedName>
</protein>
<feature type="modified residue" description="4-aspartylphosphate" evidence="6">
    <location>
        <position position="62"/>
    </location>
</feature>
<dbReference type="AlphaFoldDB" id="F3YWM2"/>
<evidence type="ECO:0000313" key="11">
    <source>
        <dbReference type="Proteomes" id="UP000007844"/>
    </source>
</evidence>
<dbReference type="InterPro" id="IPR027417">
    <property type="entry name" value="P-loop_NTPase"/>
</dbReference>
<dbReference type="HOGENOM" id="CLU_000445_0_3_7"/>
<evidence type="ECO:0000256" key="7">
    <source>
        <dbReference type="SAM" id="MobiDB-lite"/>
    </source>
</evidence>
<dbReference type="InterPro" id="IPR003593">
    <property type="entry name" value="AAA+_ATPase"/>
</dbReference>
<dbReference type="InterPro" id="IPR001789">
    <property type="entry name" value="Sig_transdc_resp-reg_receiver"/>
</dbReference>
<evidence type="ECO:0000256" key="3">
    <source>
        <dbReference type="ARBA" id="ARBA00023015"/>
    </source>
</evidence>
<dbReference type="PROSITE" id="PS50110">
    <property type="entry name" value="RESPONSE_REGULATORY"/>
    <property type="match status" value="1"/>
</dbReference>
<keyword evidence="1" id="KW-0547">Nucleotide-binding</keyword>
<dbReference type="Gene3D" id="1.10.10.60">
    <property type="entry name" value="Homeodomain-like"/>
    <property type="match status" value="1"/>
</dbReference>
<keyword evidence="2" id="KW-0067">ATP-binding</keyword>
<dbReference type="GO" id="GO:0005524">
    <property type="term" value="F:ATP binding"/>
    <property type="evidence" value="ECO:0007669"/>
    <property type="project" value="UniProtKB-KW"/>
</dbReference>
<evidence type="ECO:0000256" key="2">
    <source>
        <dbReference type="ARBA" id="ARBA00022840"/>
    </source>
</evidence>
<dbReference type="InterPro" id="IPR011006">
    <property type="entry name" value="CheY-like_superfamily"/>
</dbReference>
<dbReference type="InterPro" id="IPR025943">
    <property type="entry name" value="Sigma_54_int_dom_ATP-bd_2"/>
</dbReference>
<dbReference type="GO" id="GO:0003677">
    <property type="term" value="F:DNA binding"/>
    <property type="evidence" value="ECO:0007669"/>
    <property type="project" value="UniProtKB-KW"/>
</dbReference>
<evidence type="ECO:0000256" key="6">
    <source>
        <dbReference type="PROSITE-ProRule" id="PRU00169"/>
    </source>
</evidence>